<dbReference type="SUPFAM" id="SSF69593">
    <property type="entry name" value="Glycerol-3-phosphate (1)-acyltransferase"/>
    <property type="match status" value="1"/>
</dbReference>
<accession>A0AAV1IH76</accession>
<evidence type="ECO:0000259" key="2">
    <source>
        <dbReference type="SMART" id="SM00563"/>
    </source>
</evidence>
<keyword evidence="4" id="KW-1185">Reference proteome</keyword>
<gene>
    <name evidence="3" type="ORF">CVIRNUC_009890</name>
</gene>
<keyword evidence="1" id="KW-0812">Transmembrane</keyword>
<name>A0AAV1IH76_9CHLO</name>
<feature type="domain" description="Phospholipid/glycerol acyltransferase" evidence="2">
    <location>
        <begin position="75"/>
        <end position="193"/>
    </location>
</feature>
<dbReference type="GO" id="GO:0016746">
    <property type="term" value="F:acyltransferase activity"/>
    <property type="evidence" value="ECO:0007669"/>
    <property type="project" value="InterPro"/>
</dbReference>
<sequence>MGVLRKIQTLPAFALGVFFLYWSLPLAALMGKVKFLKLMGKRNDAYGWGLALQQLFGVTMLRLPGPGLYRGGGPILFLSNHRSWADFYLDVVATDGNAQMLSRMAVALVFPMFMGAVCIIRSVILFQRGRKHNKESFNSMIDRRMAASPVDGLIVYPEGHRSTRRTSLPMKRGMLAYAYSRKIPVQILMSANKEAVISEKDLSCRFGQEVLVGYAEPMHSSKFDTFEAFVDAVQVEWDAQWKRIYSADFSEGEEMKVDELENREYPLGIKAAQVFVTGGTLLIFFAVLYWSFHAWGIFLSLFGSYKATVSALVALWSSISIGLAFKRVRLPLKSATIDGGATQSITNGVD</sequence>
<dbReference type="EMBL" id="CAUYUE010000015">
    <property type="protein sequence ID" value="CAK0786676.1"/>
    <property type="molecule type" value="Genomic_DNA"/>
</dbReference>
<evidence type="ECO:0000256" key="1">
    <source>
        <dbReference type="SAM" id="Phobius"/>
    </source>
</evidence>
<protein>
    <recommendedName>
        <fullName evidence="2">Phospholipid/glycerol acyltransferase domain-containing protein</fullName>
    </recommendedName>
</protein>
<dbReference type="AlphaFoldDB" id="A0AAV1IH76"/>
<dbReference type="SMART" id="SM00563">
    <property type="entry name" value="PlsC"/>
    <property type="match status" value="1"/>
</dbReference>
<dbReference type="Proteomes" id="UP001314263">
    <property type="component" value="Unassembled WGS sequence"/>
</dbReference>
<organism evidence="3 4">
    <name type="scientific">Coccomyxa viridis</name>
    <dbReference type="NCBI Taxonomy" id="1274662"/>
    <lineage>
        <taxon>Eukaryota</taxon>
        <taxon>Viridiplantae</taxon>
        <taxon>Chlorophyta</taxon>
        <taxon>core chlorophytes</taxon>
        <taxon>Trebouxiophyceae</taxon>
        <taxon>Trebouxiophyceae incertae sedis</taxon>
        <taxon>Coccomyxaceae</taxon>
        <taxon>Coccomyxa</taxon>
    </lineage>
</organism>
<feature type="transmembrane region" description="Helical" evidence="1">
    <location>
        <begin position="304"/>
        <end position="325"/>
    </location>
</feature>
<keyword evidence="1" id="KW-1133">Transmembrane helix</keyword>
<feature type="transmembrane region" description="Helical" evidence="1">
    <location>
        <begin position="104"/>
        <end position="126"/>
    </location>
</feature>
<feature type="transmembrane region" description="Helical" evidence="1">
    <location>
        <begin position="271"/>
        <end position="292"/>
    </location>
</feature>
<evidence type="ECO:0000313" key="4">
    <source>
        <dbReference type="Proteomes" id="UP001314263"/>
    </source>
</evidence>
<keyword evidence="1" id="KW-0472">Membrane</keyword>
<reference evidence="3 4" key="1">
    <citation type="submission" date="2023-10" db="EMBL/GenBank/DDBJ databases">
        <authorList>
            <person name="Maclean D."/>
            <person name="Macfadyen A."/>
        </authorList>
    </citation>
    <scope>NUCLEOTIDE SEQUENCE [LARGE SCALE GENOMIC DNA]</scope>
</reference>
<dbReference type="Pfam" id="PF01553">
    <property type="entry name" value="Acyltransferase"/>
    <property type="match status" value="1"/>
</dbReference>
<comment type="caution">
    <text evidence="3">The sequence shown here is derived from an EMBL/GenBank/DDBJ whole genome shotgun (WGS) entry which is preliminary data.</text>
</comment>
<proteinExistence type="predicted"/>
<evidence type="ECO:0000313" key="3">
    <source>
        <dbReference type="EMBL" id="CAK0786676.1"/>
    </source>
</evidence>
<dbReference type="InterPro" id="IPR002123">
    <property type="entry name" value="Plipid/glycerol_acylTrfase"/>
</dbReference>
<feature type="transmembrane region" description="Helical" evidence="1">
    <location>
        <begin position="12"/>
        <end position="33"/>
    </location>
</feature>